<dbReference type="Pfam" id="PF02518">
    <property type="entry name" value="HATPase_c"/>
    <property type="match status" value="1"/>
</dbReference>
<name>D2W5E0_NAEGR</name>
<keyword evidence="8" id="KW-1185">Reference proteome</keyword>
<dbReference type="Gene3D" id="3.30.565.10">
    <property type="entry name" value="Histidine kinase-like ATPase, C-terminal domain"/>
    <property type="match status" value="1"/>
</dbReference>
<accession>D2W5E0</accession>
<dbReference type="PROSITE" id="PS50109">
    <property type="entry name" value="HIS_KIN"/>
    <property type="match status" value="1"/>
</dbReference>
<evidence type="ECO:0000256" key="2">
    <source>
        <dbReference type="ARBA" id="ARBA00012438"/>
    </source>
</evidence>
<keyword evidence="4" id="KW-0808">Transferase</keyword>
<evidence type="ECO:0000313" key="7">
    <source>
        <dbReference type="EMBL" id="EFC35712.1"/>
    </source>
</evidence>
<dbReference type="Gene3D" id="1.10.287.130">
    <property type="match status" value="1"/>
</dbReference>
<dbReference type="InterPro" id="IPR003594">
    <property type="entry name" value="HATPase_dom"/>
</dbReference>
<keyword evidence="3" id="KW-0597">Phosphoprotein</keyword>
<dbReference type="STRING" id="5762.D2W5E0"/>
<dbReference type="Pfam" id="PF00512">
    <property type="entry name" value="HisKA"/>
    <property type="match status" value="1"/>
</dbReference>
<dbReference type="PANTHER" id="PTHR43047">
    <property type="entry name" value="TWO-COMPONENT HISTIDINE PROTEIN KINASE"/>
    <property type="match status" value="1"/>
</dbReference>
<dbReference type="InterPro" id="IPR005467">
    <property type="entry name" value="His_kinase_dom"/>
</dbReference>
<dbReference type="GO" id="GO:0000155">
    <property type="term" value="F:phosphorelay sensor kinase activity"/>
    <property type="evidence" value="ECO:0007669"/>
    <property type="project" value="InterPro"/>
</dbReference>
<dbReference type="Proteomes" id="UP000006671">
    <property type="component" value="Unassembled WGS sequence"/>
</dbReference>
<dbReference type="SMART" id="SM00388">
    <property type="entry name" value="HisKA"/>
    <property type="match status" value="1"/>
</dbReference>
<feature type="non-terminal residue" evidence="7">
    <location>
        <position position="252"/>
    </location>
</feature>
<evidence type="ECO:0000256" key="1">
    <source>
        <dbReference type="ARBA" id="ARBA00000085"/>
    </source>
</evidence>
<proteinExistence type="predicted"/>
<dbReference type="KEGG" id="ngr:NAEGRDRAFT_76631"/>
<dbReference type="InterPro" id="IPR036890">
    <property type="entry name" value="HATPase_C_sf"/>
</dbReference>
<dbReference type="GeneID" id="8861839"/>
<reference evidence="7 8" key="1">
    <citation type="journal article" date="2010" name="Cell">
        <title>The genome of Naegleria gruberi illuminates early eukaryotic versatility.</title>
        <authorList>
            <person name="Fritz-Laylin L.K."/>
            <person name="Prochnik S.E."/>
            <person name="Ginger M.L."/>
            <person name="Dacks J.B."/>
            <person name="Carpenter M.L."/>
            <person name="Field M.C."/>
            <person name="Kuo A."/>
            <person name="Paredez A."/>
            <person name="Chapman J."/>
            <person name="Pham J."/>
            <person name="Shu S."/>
            <person name="Neupane R."/>
            <person name="Cipriano M."/>
            <person name="Mancuso J."/>
            <person name="Tu H."/>
            <person name="Salamov A."/>
            <person name="Lindquist E."/>
            <person name="Shapiro H."/>
            <person name="Lucas S."/>
            <person name="Grigoriev I.V."/>
            <person name="Cande W.Z."/>
            <person name="Fulton C."/>
            <person name="Rokhsar D.S."/>
            <person name="Dawson S.C."/>
        </authorList>
    </citation>
    <scope>NUCLEOTIDE SEQUENCE [LARGE SCALE GENOMIC DNA]</scope>
    <source>
        <strain evidence="7 8">NEG-M</strain>
    </source>
</reference>
<comment type="catalytic activity">
    <reaction evidence="1">
        <text>ATP + protein L-histidine = ADP + protein N-phospho-L-histidine.</text>
        <dbReference type="EC" id="2.7.13.3"/>
    </reaction>
</comment>
<dbReference type="OMA" id="AHEMSIR"/>
<evidence type="ECO:0000259" key="6">
    <source>
        <dbReference type="PROSITE" id="PS50109"/>
    </source>
</evidence>
<sequence>MTGRLKDANKSKNSLVSSISHEFRSPLMSISGCIELLLDTKLTEDQIQYLKTIGCCSSILLTLIEDILQYSKLEKGNLEIANSIEDSSNHSIFSLGECIEHVKSITTTYAQNFNVKINVQISKFIPTFVIGESVRLQQVLINLLTNAVKASNSNGIVTLKVETIEDLNEINLNNNINLNENNNNLNNNNLNLNINDKKQLVTFKIIDNGKGIPKNVQELLFKPFFSGFINSSTNSKSAVMGTGLGLSIAKKI</sequence>
<dbReference type="AlphaFoldDB" id="D2W5E0"/>
<dbReference type="EC" id="2.7.13.3" evidence="2"/>
<dbReference type="InterPro" id="IPR004358">
    <property type="entry name" value="Sig_transdc_His_kin-like_C"/>
</dbReference>
<dbReference type="SUPFAM" id="SSF55874">
    <property type="entry name" value="ATPase domain of HSP90 chaperone/DNA topoisomerase II/histidine kinase"/>
    <property type="match status" value="1"/>
</dbReference>
<dbReference type="OrthoDB" id="60033at2759"/>
<protein>
    <recommendedName>
        <fullName evidence="2">histidine kinase</fullName>
        <ecNumber evidence="2">2.7.13.3</ecNumber>
    </recommendedName>
</protein>
<dbReference type="eggNOG" id="KOG0519">
    <property type="taxonomic scope" value="Eukaryota"/>
</dbReference>
<evidence type="ECO:0000256" key="5">
    <source>
        <dbReference type="ARBA" id="ARBA00022777"/>
    </source>
</evidence>
<evidence type="ECO:0000256" key="4">
    <source>
        <dbReference type="ARBA" id="ARBA00022679"/>
    </source>
</evidence>
<organism evidence="8">
    <name type="scientific">Naegleria gruberi</name>
    <name type="common">Amoeba</name>
    <dbReference type="NCBI Taxonomy" id="5762"/>
    <lineage>
        <taxon>Eukaryota</taxon>
        <taxon>Discoba</taxon>
        <taxon>Heterolobosea</taxon>
        <taxon>Tetramitia</taxon>
        <taxon>Eutetramitia</taxon>
        <taxon>Vahlkampfiidae</taxon>
        <taxon>Naegleria</taxon>
    </lineage>
</organism>
<gene>
    <name evidence="7" type="ORF">NAEGRDRAFT_76631</name>
</gene>
<evidence type="ECO:0000313" key="8">
    <source>
        <dbReference type="Proteomes" id="UP000006671"/>
    </source>
</evidence>
<dbReference type="InterPro" id="IPR003661">
    <property type="entry name" value="HisK_dim/P_dom"/>
</dbReference>
<feature type="domain" description="Histidine kinase" evidence="6">
    <location>
        <begin position="18"/>
        <end position="252"/>
    </location>
</feature>
<dbReference type="CDD" id="cd00075">
    <property type="entry name" value="HATPase"/>
    <property type="match status" value="1"/>
</dbReference>
<dbReference type="PRINTS" id="PR00344">
    <property type="entry name" value="BCTRLSENSOR"/>
</dbReference>
<dbReference type="EMBL" id="GG739057">
    <property type="protein sequence ID" value="EFC35712.1"/>
    <property type="molecule type" value="Genomic_DNA"/>
</dbReference>
<keyword evidence="5" id="KW-0418">Kinase</keyword>
<dbReference type="CDD" id="cd00082">
    <property type="entry name" value="HisKA"/>
    <property type="match status" value="1"/>
</dbReference>
<dbReference type="InterPro" id="IPR036097">
    <property type="entry name" value="HisK_dim/P_sf"/>
</dbReference>
<dbReference type="InParanoid" id="D2W5E0"/>
<dbReference type="RefSeq" id="XP_002668456.1">
    <property type="nucleotide sequence ID" value="XM_002668410.1"/>
</dbReference>
<evidence type="ECO:0000256" key="3">
    <source>
        <dbReference type="ARBA" id="ARBA00022553"/>
    </source>
</evidence>
<dbReference type="VEuPathDB" id="AmoebaDB:NAEGRDRAFT_76631"/>
<dbReference type="SMART" id="SM00387">
    <property type="entry name" value="HATPase_c"/>
    <property type="match status" value="1"/>
</dbReference>
<dbReference type="SUPFAM" id="SSF47384">
    <property type="entry name" value="Homodimeric domain of signal transducing histidine kinase"/>
    <property type="match status" value="1"/>
</dbReference>